<evidence type="ECO:0000256" key="1">
    <source>
        <dbReference type="SAM" id="MobiDB-lite"/>
    </source>
</evidence>
<dbReference type="Proteomes" id="UP001054252">
    <property type="component" value="Unassembled WGS sequence"/>
</dbReference>
<accession>A0AAV5IP92</accession>
<evidence type="ECO:0008006" key="4">
    <source>
        <dbReference type="Google" id="ProtNLM"/>
    </source>
</evidence>
<gene>
    <name evidence="2" type="ORF">SLEP1_g14218</name>
</gene>
<keyword evidence="3" id="KW-1185">Reference proteome</keyword>
<dbReference type="EMBL" id="BPVZ01000017">
    <property type="protein sequence ID" value="GKV01679.1"/>
    <property type="molecule type" value="Genomic_DNA"/>
</dbReference>
<dbReference type="AlphaFoldDB" id="A0AAV5IP92"/>
<protein>
    <recommendedName>
        <fullName evidence="4">RPM1 interacting protein 13</fullName>
    </recommendedName>
</protein>
<organism evidence="2 3">
    <name type="scientific">Rubroshorea leprosula</name>
    <dbReference type="NCBI Taxonomy" id="152421"/>
    <lineage>
        <taxon>Eukaryota</taxon>
        <taxon>Viridiplantae</taxon>
        <taxon>Streptophyta</taxon>
        <taxon>Embryophyta</taxon>
        <taxon>Tracheophyta</taxon>
        <taxon>Spermatophyta</taxon>
        <taxon>Magnoliopsida</taxon>
        <taxon>eudicotyledons</taxon>
        <taxon>Gunneridae</taxon>
        <taxon>Pentapetalae</taxon>
        <taxon>rosids</taxon>
        <taxon>malvids</taxon>
        <taxon>Malvales</taxon>
        <taxon>Dipterocarpaceae</taxon>
        <taxon>Rubroshorea</taxon>
    </lineage>
</organism>
<dbReference type="InterPro" id="IPR053234">
    <property type="entry name" value="RPM1_Interactor"/>
</dbReference>
<sequence length="549" mass="60602">MDPKQLVFGISSDEEAPTWEDMIGDDDNWFTEVLGAVDMGFDDPDEVVFVREVKPSKKSKPSKLRSQVFDDNDDCFVLNGDPRKPLDVSNEEEEDEDELQIVGQNGEIACRDLPHSRHLCAKFKFSSTPHEKHCELCHCYVCDTHAPCVYWGSGTSNTNDHCHATDEEERWNTLRKSFRTGKNAPMPVSNFPLTPPMEAAHLNDVPLSDVTHVAPRSTSQNQVSSPVAQDQVSRPIPLNRVSWSTPQNQVSRPITIPAGNFMPQNQISRSTTVHACSSPNRDNTRNSMSQTGSRQSQIQELVSKRIKLQSCPRLVSQRLLGPRSTSIQKDRGQGIDMVSQFFSSNTMPKRVNGGVAAATAVNRTAYGSSESITSHAAQHAPNSAAVATTNDSNPIGWENLGSATTPEMYMVQSSSQVNMGSVFTNTAPSQPALYSQPIPQSNGDQSINLCGGFPDFDFGLVNNSGQSDHQPPTEIVQLQTTGSTNEQLSIKEFDNCTRFHFEDDLNFLFDFEDQPFPVVQDGCIPPEPPEPVSFDTGMRLFDFEPLGLT</sequence>
<dbReference type="PANTHER" id="PTHR33443:SF35">
    <property type="entry name" value="VQ DOMAIN-CONTAINING PROTEIN"/>
    <property type="match status" value="1"/>
</dbReference>
<name>A0AAV5IP92_9ROSI</name>
<evidence type="ECO:0000313" key="2">
    <source>
        <dbReference type="EMBL" id="GKV01679.1"/>
    </source>
</evidence>
<feature type="region of interest" description="Disordered" evidence="1">
    <location>
        <begin position="269"/>
        <end position="298"/>
    </location>
</feature>
<dbReference type="PANTHER" id="PTHR33443">
    <property type="entry name" value="ZGC:112980"/>
    <property type="match status" value="1"/>
</dbReference>
<comment type="caution">
    <text evidence="2">The sequence shown here is derived from an EMBL/GenBank/DDBJ whole genome shotgun (WGS) entry which is preliminary data.</text>
</comment>
<evidence type="ECO:0000313" key="3">
    <source>
        <dbReference type="Proteomes" id="UP001054252"/>
    </source>
</evidence>
<reference evidence="2 3" key="1">
    <citation type="journal article" date="2021" name="Commun. Biol.">
        <title>The genome of Shorea leprosula (Dipterocarpaceae) highlights the ecological relevance of drought in aseasonal tropical rainforests.</title>
        <authorList>
            <person name="Ng K.K.S."/>
            <person name="Kobayashi M.J."/>
            <person name="Fawcett J.A."/>
            <person name="Hatakeyama M."/>
            <person name="Paape T."/>
            <person name="Ng C.H."/>
            <person name="Ang C.C."/>
            <person name="Tnah L.H."/>
            <person name="Lee C.T."/>
            <person name="Nishiyama T."/>
            <person name="Sese J."/>
            <person name="O'Brien M.J."/>
            <person name="Copetti D."/>
            <person name="Mohd Noor M.I."/>
            <person name="Ong R.C."/>
            <person name="Putra M."/>
            <person name="Sireger I.Z."/>
            <person name="Indrioko S."/>
            <person name="Kosugi Y."/>
            <person name="Izuno A."/>
            <person name="Isagi Y."/>
            <person name="Lee S.L."/>
            <person name="Shimizu K.K."/>
        </authorList>
    </citation>
    <scope>NUCLEOTIDE SEQUENCE [LARGE SCALE GENOMIC DNA]</scope>
    <source>
        <strain evidence="2">214</strain>
    </source>
</reference>
<proteinExistence type="predicted"/>